<keyword evidence="3" id="KW-0813">Transport</keyword>
<reference evidence="8 9" key="1">
    <citation type="submission" date="2018-06" db="EMBL/GenBank/DDBJ databases">
        <title>Spirosoma sp. HMF3257 Genome sequencing and assembly.</title>
        <authorList>
            <person name="Kang H."/>
            <person name="Cha I."/>
            <person name="Kim H."/>
            <person name="Kang J."/>
            <person name="Joh K."/>
        </authorList>
    </citation>
    <scope>NUCLEOTIDE SEQUENCE [LARGE SCALE GENOMIC DNA]</scope>
    <source>
        <strain evidence="8 9">HMF3257</strain>
    </source>
</reference>
<dbReference type="Pfam" id="PF02321">
    <property type="entry name" value="OEP"/>
    <property type="match status" value="1"/>
</dbReference>
<dbReference type="Gene3D" id="1.20.1600.10">
    <property type="entry name" value="Outer membrane efflux proteins (OEP)"/>
    <property type="match status" value="1"/>
</dbReference>
<sequence length="450" mass="50161">MKPIYSLVMVVLSIHLAYSQHPLSLQASKELALKNNVTLKNSALETEAARQIKKNAYTSYFPKINAQVLGIQAIDPMVNYQMPGGNLPVYDGDPANLLTPTQFAYFPGASIQALQRTGIGVLSVTQPVYAGGRIHIGNQLAQLGVDIKENQERLTHDDILLKTEQQYWQLVSIQEKRKTIIHYEDLLTTVEKQVNDAYKSGLIIKNDILKVQLKKSELQANKSKLMSGHQLALRQFCQTLGIAYDSTLVVNETLGDLPLPQSVYTDHDAALLHRIAYQLLEQSVKASKLQTKLKEGEYLPQVAVGLVGYYANGLIKGGNSLSNGLVYGTVSVPVSDWWSGKYMVQEQRIREQMAGNTLTDTKALLKLQMDKAWVDVMESYRQIGLLEQTQMQARENVNVTQSSYRSGLVTVADLLEAQALLGETEDKLVEAKAHYRLAVSTYWQLTHSLP</sequence>
<keyword evidence="7" id="KW-0998">Cell outer membrane</keyword>
<dbReference type="InterPro" id="IPR051906">
    <property type="entry name" value="TolC-like"/>
</dbReference>
<evidence type="ECO:0000256" key="3">
    <source>
        <dbReference type="ARBA" id="ARBA00022448"/>
    </source>
</evidence>
<dbReference type="PANTHER" id="PTHR30026:SF20">
    <property type="entry name" value="OUTER MEMBRANE PROTEIN TOLC"/>
    <property type="match status" value="1"/>
</dbReference>
<gene>
    <name evidence="8" type="ORF">HMF3257_19530</name>
</gene>
<dbReference type="EMBL" id="QLII01000001">
    <property type="protein sequence ID" value="RAI75805.1"/>
    <property type="molecule type" value="Genomic_DNA"/>
</dbReference>
<proteinExistence type="inferred from homology"/>
<evidence type="ECO:0000256" key="1">
    <source>
        <dbReference type="ARBA" id="ARBA00004442"/>
    </source>
</evidence>
<evidence type="ECO:0000313" key="8">
    <source>
        <dbReference type="EMBL" id="RAI75805.1"/>
    </source>
</evidence>
<dbReference type="OrthoDB" id="9807719at2"/>
<evidence type="ECO:0000256" key="6">
    <source>
        <dbReference type="ARBA" id="ARBA00023136"/>
    </source>
</evidence>
<keyword evidence="6" id="KW-0472">Membrane</keyword>
<dbReference type="PANTHER" id="PTHR30026">
    <property type="entry name" value="OUTER MEMBRANE PROTEIN TOLC"/>
    <property type="match status" value="1"/>
</dbReference>
<dbReference type="RefSeq" id="WP_111344617.1">
    <property type="nucleotide sequence ID" value="NZ_QLII01000001.1"/>
</dbReference>
<name>A0A327NM50_9BACT</name>
<dbReference type="Proteomes" id="UP000249016">
    <property type="component" value="Unassembled WGS sequence"/>
</dbReference>
<dbReference type="SUPFAM" id="SSF56954">
    <property type="entry name" value="Outer membrane efflux proteins (OEP)"/>
    <property type="match status" value="1"/>
</dbReference>
<evidence type="ECO:0000256" key="5">
    <source>
        <dbReference type="ARBA" id="ARBA00022692"/>
    </source>
</evidence>
<comment type="subcellular location">
    <subcellularLocation>
        <location evidence="1">Cell outer membrane</location>
    </subcellularLocation>
</comment>
<dbReference type="GO" id="GO:1990281">
    <property type="term" value="C:efflux pump complex"/>
    <property type="evidence" value="ECO:0007669"/>
    <property type="project" value="TreeGrafter"/>
</dbReference>
<evidence type="ECO:0000256" key="2">
    <source>
        <dbReference type="ARBA" id="ARBA00007613"/>
    </source>
</evidence>
<dbReference type="GO" id="GO:0015562">
    <property type="term" value="F:efflux transmembrane transporter activity"/>
    <property type="evidence" value="ECO:0007669"/>
    <property type="project" value="InterPro"/>
</dbReference>
<keyword evidence="5" id="KW-0812">Transmembrane</keyword>
<dbReference type="InterPro" id="IPR003423">
    <property type="entry name" value="OMP_efflux"/>
</dbReference>
<comment type="caution">
    <text evidence="8">The sequence shown here is derived from an EMBL/GenBank/DDBJ whole genome shotgun (WGS) entry which is preliminary data.</text>
</comment>
<comment type="similarity">
    <text evidence="2">Belongs to the outer membrane factor (OMF) (TC 1.B.17) family.</text>
</comment>
<keyword evidence="9" id="KW-1185">Reference proteome</keyword>
<dbReference type="GO" id="GO:0009279">
    <property type="term" value="C:cell outer membrane"/>
    <property type="evidence" value="ECO:0007669"/>
    <property type="project" value="UniProtKB-SubCell"/>
</dbReference>
<evidence type="ECO:0000256" key="7">
    <source>
        <dbReference type="ARBA" id="ARBA00023237"/>
    </source>
</evidence>
<keyword evidence="4" id="KW-1134">Transmembrane beta strand</keyword>
<protein>
    <submittedName>
        <fullName evidence="8">TolC family protein</fullName>
    </submittedName>
</protein>
<accession>A0A327NM50</accession>
<organism evidence="8 9">
    <name type="scientific">Spirosoma telluris</name>
    <dbReference type="NCBI Taxonomy" id="2183553"/>
    <lineage>
        <taxon>Bacteria</taxon>
        <taxon>Pseudomonadati</taxon>
        <taxon>Bacteroidota</taxon>
        <taxon>Cytophagia</taxon>
        <taxon>Cytophagales</taxon>
        <taxon>Cytophagaceae</taxon>
        <taxon>Spirosoma</taxon>
    </lineage>
</organism>
<dbReference type="AlphaFoldDB" id="A0A327NM50"/>
<evidence type="ECO:0000256" key="4">
    <source>
        <dbReference type="ARBA" id="ARBA00022452"/>
    </source>
</evidence>
<evidence type="ECO:0000313" key="9">
    <source>
        <dbReference type="Proteomes" id="UP000249016"/>
    </source>
</evidence>
<dbReference type="GO" id="GO:0015288">
    <property type="term" value="F:porin activity"/>
    <property type="evidence" value="ECO:0007669"/>
    <property type="project" value="TreeGrafter"/>
</dbReference>